<dbReference type="InterPro" id="IPR001584">
    <property type="entry name" value="Integrase_cat-core"/>
</dbReference>
<feature type="compositionally biased region" description="Acidic residues" evidence="2">
    <location>
        <begin position="1578"/>
        <end position="1594"/>
    </location>
</feature>
<evidence type="ECO:0000313" key="5">
    <source>
        <dbReference type="EMBL" id="KAF4697223.1"/>
    </source>
</evidence>
<name>A0A7J6PMB5_PEROL</name>
<dbReference type="Pfam" id="PF17921">
    <property type="entry name" value="Integrase_H2C2"/>
    <property type="match status" value="1"/>
</dbReference>
<dbReference type="InterPro" id="IPR000571">
    <property type="entry name" value="Znf_CCCH"/>
</dbReference>
<evidence type="ECO:0000256" key="1">
    <source>
        <dbReference type="PROSITE-ProRule" id="PRU00723"/>
    </source>
</evidence>
<dbReference type="InterPro" id="IPR041588">
    <property type="entry name" value="Integrase_H2C2"/>
</dbReference>
<evidence type="ECO:0000259" key="3">
    <source>
        <dbReference type="PROSITE" id="PS50103"/>
    </source>
</evidence>
<keyword evidence="1" id="KW-0862">Zinc</keyword>
<dbReference type="EMBL" id="JABANP010000004">
    <property type="protein sequence ID" value="KAF4697223.1"/>
    <property type="molecule type" value="Genomic_DNA"/>
</dbReference>
<sequence>MTGNMVENPDVLRSLCVLLHAENAEALLSLSNEHVTKAFQDALTEKRADLSQVLTWTTYLAQLRLKQQEQQQQQQQVQGQQPPQQPHPALGMPPNSARSSGSGPSNTTMASSWISEFGEEPQQSMSKIMSLIRNIPLPDNKCYQGYADTRSITWYINRLSDESRLHGLHPKSAWLLLTSAFAPTVRGDLLHHVQSHCRENEWMVNFTAMLERAVGYLREKYARSDDPTYHESRLFGIRQQPSETLFQFLDRVTNETAQGRACGLSFSRQQICMHFRRGLIGQYARVANLHYASIDDASDLACQLDRYFQLNPHDNKFNRGGKGKSTPFNGEQSSTDADAKAKTKFFSDDEFKYAREKRACFTFAKTGSCSKDQCAFAHIPLADIRAAAGGTAEPITTPSTSAVTTGPKPATSPSVGNVAYVAHSDAHGDLKKTVRSPDLRQLFVEIDTGCSVSLVTSHAEEVLQSRDVVLESNTCDQDFTTASGPRSLHADHRLLVKVRLVDLTGEKCDLLWRPYVVSNLPECDGLLGKDAICFGERGLEIMTNAGNCDLAQYWCSRGELDFLDSLPPCTNITCSNSDDVTTVTDGSVDFPTAVSQPNPDMDDVDEALIGEKKDYAFKVKNADIPIEVPDFPTATFAPVKDPLLAIVMESSWYRITLHQSIGGSKYFLCDFSKEYGSWLDSLQVPTVPHCHWRWAKADDKCRRECTQQLDNFIAAKKLVPVSTPSPSRFRSNFYGILGRKRYRVVTPLVQLNHVLRLTLQRHPITNPQRCISVVVHRLRASEMASMLDVKDAFMCLRCGEVMASKLQIFWKHNGFSVYQFMNLIYGSAVAPLSLEYVMAFLEASLPPPSPGLPLPASYMDDIVRPRRVSDDCQVCDKSVELYADHGLPLTVDHLESDVSHVGLGMLINLDFIMYRPDKFEAAVRMVLPPSATYRNGLRILGLITNMPDCLPLHILPLKHTIIGLLSAWRSSDDSPWDSPMPEPLQNVLLKWLELVKGCTLPKVPRRVDMDLPLSVFTDSSKTMQCYRIYQGDDSTPLFQDQFVLSAAESHNHINVLELSCVWHALSRLQLIMIDTGLFFTSTITVCVDSKTALSILMNRRVPRGPFQALNQKYLDLVQVAAKGLHLSFKFVSTKENPADDGTRHPLLLEIHQLRAQLQDREPPKSESVMPVRTRAQSRATDVEAEASSPRRSSRKRQKVHDVLPDEAPVENPMLQYDYRPMQRLLPDMEKQVEACISAHAIGGDFVMELDDSDQQVAVARLAHSIGHEGVEPVYQRLKGFFKWPNMKDTLRKVHDLCDLCARTVVRPGDNMYKQPASSSALFCVPFTKVGLDVLGPFDDTIYVCTLCCYYTGYLLTRVCDTAPTNNDIRQLINKVYRVFGYFPDICVSDNATYFEAAASSFPGEWTFSPLYASNCNGLVERRHRCINQKLRRLSLQGAVGYDLLSWQDLVDKATGEINNAPIPRAKNLCPIDIITYFPGVDLLLGLPRVLPDERHEVWNTYRRSCVDRTINSIPFTGDALKVGQKVMVKSTKRTSKLSPLYTPATITKVLGDNRVELDDGGIHHSKDLKIMRSLVPSSDDDDDEADGDDAEVCR</sequence>
<feature type="zinc finger region" description="C3H1-type" evidence="1">
    <location>
        <begin position="354"/>
        <end position="381"/>
    </location>
</feature>
<protein>
    <recommendedName>
        <fullName evidence="7">Paraneoplastic Ma antigen</fullName>
    </recommendedName>
</protein>
<dbReference type="Gene3D" id="3.30.420.10">
    <property type="entry name" value="Ribonuclease H-like superfamily/Ribonuclease H"/>
    <property type="match status" value="1"/>
</dbReference>
<feature type="compositionally biased region" description="Polar residues" evidence="2">
    <location>
        <begin position="326"/>
        <end position="335"/>
    </location>
</feature>
<feature type="compositionally biased region" description="Polar residues" evidence="2">
    <location>
        <begin position="96"/>
        <end position="110"/>
    </location>
</feature>
<dbReference type="GO" id="GO:0003676">
    <property type="term" value="F:nucleic acid binding"/>
    <property type="evidence" value="ECO:0007669"/>
    <property type="project" value="InterPro"/>
</dbReference>
<dbReference type="InterPro" id="IPR036397">
    <property type="entry name" value="RNaseH_sf"/>
</dbReference>
<feature type="compositionally biased region" description="Low complexity" evidence="2">
    <location>
        <begin position="71"/>
        <end position="82"/>
    </location>
</feature>
<dbReference type="SUPFAM" id="SSF56672">
    <property type="entry name" value="DNA/RNA polymerases"/>
    <property type="match status" value="1"/>
</dbReference>
<dbReference type="InterPro" id="IPR050951">
    <property type="entry name" value="Retrovirus_Pol_polyprotein"/>
</dbReference>
<dbReference type="GO" id="GO:0008270">
    <property type="term" value="F:zinc ion binding"/>
    <property type="evidence" value="ECO:0007669"/>
    <property type="project" value="UniProtKB-KW"/>
</dbReference>
<keyword evidence="1" id="KW-0479">Metal-binding</keyword>
<feature type="domain" description="C3H1-type" evidence="3">
    <location>
        <begin position="354"/>
        <end position="381"/>
    </location>
</feature>
<dbReference type="PANTHER" id="PTHR37984">
    <property type="entry name" value="PROTEIN CBG26694"/>
    <property type="match status" value="1"/>
</dbReference>
<dbReference type="Proteomes" id="UP000541610">
    <property type="component" value="Unassembled WGS sequence"/>
</dbReference>
<dbReference type="GO" id="GO:0015074">
    <property type="term" value="P:DNA integration"/>
    <property type="evidence" value="ECO:0007669"/>
    <property type="project" value="InterPro"/>
</dbReference>
<dbReference type="PROSITE" id="PS50994">
    <property type="entry name" value="INTEGRASE"/>
    <property type="match status" value="1"/>
</dbReference>
<evidence type="ECO:0000313" key="6">
    <source>
        <dbReference type="Proteomes" id="UP000541610"/>
    </source>
</evidence>
<dbReference type="SMART" id="SM00356">
    <property type="entry name" value="ZnF_C3H1"/>
    <property type="match status" value="1"/>
</dbReference>
<feature type="region of interest" description="Disordered" evidence="2">
    <location>
        <begin position="1575"/>
        <end position="1594"/>
    </location>
</feature>
<keyword evidence="1" id="KW-0863">Zinc-finger</keyword>
<feature type="region of interest" description="Disordered" evidence="2">
    <location>
        <begin position="315"/>
        <end position="335"/>
    </location>
</feature>
<accession>A0A7J6PMB5</accession>
<evidence type="ECO:0000259" key="4">
    <source>
        <dbReference type="PROSITE" id="PS50994"/>
    </source>
</evidence>
<dbReference type="PROSITE" id="PS50103">
    <property type="entry name" value="ZF_C3H1"/>
    <property type="match status" value="1"/>
</dbReference>
<feature type="domain" description="Integrase catalytic" evidence="4">
    <location>
        <begin position="1311"/>
        <end position="1478"/>
    </location>
</feature>
<feature type="region of interest" description="Disordered" evidence="2">
    <location>
        <begin position="1158"/>
        <end position="1202"/>
    </location>
</feature>
<dbReference type="SUPFAM" id="SSF53098">
    <property type="entry name" value="Ribonuclease H-like"/>
    <property type="match status" value="1"/>
</dbReference>
<dbReference type="InterPro" id="IPR012337">
    <property type="entry name" value="RNaseH-like_sf"/>
</dbReference>
<dbReference type="PANTHER" id="PTHR37984:SF5">
    <property type="entry name" value="PROTEIN NYNRIN-LIKE"/>
    <property type="match status" value="1"/>
</dbReference>
<dbReference type="Gene3D" id="1.10.340.70">
    <property type="match status" value="1"/>
</dbReference>
<dbReference type="OrthoDB" id="10047206at2759"/>
<gene>
    <name evidence="5" type="ORF">FOZ60_009849</name>
</gene>
<reference evidence="5 6" key="1">
    <citation type="submission" date="2020-04" db="EMBL/GenBank/DDBJ databases">
        <title>Perkinsus olseni comparative genomics.</title>
        <authorList>
            <person name="Bogema D.R."/>
        </authorList>
    </citation>
    <scope>NUCLEOTIDE SEQUENCE [LARGE SCALE GENOMIC DNA]</scope>
    <source>
        <strain evidence="5">00978-12</strain>
    </source>
</reference>
<feature type="region of interest" description="Disordered" evidence="2">
    <location>
        <begin position="71"/>
        <end position="110"/>
    </location>
</feature>
<evidence type="ECO:0008006" key="7">
    <source>
        <dbReference type="Google" id="ProtNLM"/>
    </source>
</evidence>
<proteinExistence type="predicted"/>
<evidence type="ECO:0000256" key="2">
    <source>
        <dbReference type="SAM" id="MobiDB-lite"/>
    </source>
</evidence>
<comment type="caution">
    <text evidence="5">The sequence shown here is derived from an EMBL/GenBank/DDBJ whole genome shotgun (WGS) entry which is preliminary data.</text>
</comment>
<dbReference type="InterPro" id="IPR043502">
    <property type="entry name" value="DNA/RNA_pol_sf"/>
</dbReference>
<organism evidence="5 6">
    <name type="scientific">Perkinsus olseni</name>
    <name type="common">Perkinsus atlanticus</name>
    <dbReference type="NCBI Taxonomy" id="32597"/>
    <lineage>
        <taxon>Eukaryota</taxon>
        <taxon>Sar</taxon>
        <taxon>Alveolata</taxon>
        <taxon>Perkinsozoa</taxon>
        <taxon>Perkinsea</taxon>
        <taxon>Perkinsida</taxon>
        <taxon>Perkinsidae</taxon>
        <taxon>Perkinsus</taxon>
    </lineage>
</organism>